<evidence type="ECO:0000256" key="5">
    <source>
        <dbReference type="ARBA" id="ARBA00022490"/>
    </source>
</evidence>
<feature type="domain" description="Galactose-1-phosphate uridyl transferase N-terminal" evidence="11">
    <location>
        <begin position="74"/>
        <end position="249"/>
    </location>
</feature>
<dbReference type="Pfam" id="PF02744">
    <property type="entry name" value="GalP_UDP_tr_C"/>
    <property type="match status" value="1"/>
</dbReference>
<evidence type="ECO:0000313" key="13">
    <source>
        <dbReference type="EMBL" id="MFD2613846.1"/>
    </source>
</evidence>
<gene>
    <name evidence="10" type="primary">galT</name>
    <name evidence="13" type="ORF">ACFSUF_15625</name>
</gene>
<comment type="caution">
    <text evidence="13">The sequence shown here is derived from an EMBL/GenBank/DDBJ whole genome shotgun (WGS) entry which is preliminary data.</text>
</comment>
<evidence type="ECO:0000256" key="3">
    <source>
        <dbReference type="ARBA" id="ARBA00004947"/>
    </source>
</evidence>
<dbReference type="HAMAP" id="MF_00571">
    <property type="entry name" value="GalP_UDP_trans"/>
    <property type="match status" value="1"/>
</dbReference>
<name>A0ABW5PGI2_9BACL</name>
<dbReference type="Proteomes" id="UP001597541">
    <property type="component" value="Unassembled WGS sequence"/>
</dbReference>
<proteinExistence type="inferred from homology"/>
<comment type="catalytic activity">
    <reaction evidence="1 10">
        <text>alpha-D-galactose 1-phosphate + UDP-alpha-D-glucose = alpha-D-glucose 1-phosphate + UDP-alpha-D-galactose</text>
        <dbReference type="Rhea" id="RHEA:13989"/>
        <dbReference type="ChEBI" id="CHEBI:58336"/>
        <dbReference type="ChEBI" id="CHEBI:58601"/>
        <dbReference type="ChEBI" id="CHEBI:58885"/>
        <dbReference type="ChEBI" id="CHEBI:66914"/>
        <dbReference type="EC" id="2.7.7.12"/>
    </reaction>
</comment>
<protein>
    <recommendedName>
        <fullName evidence="10">Galactose-1-phosphate uridylyltransferase</fullName>
        <shortName evidence="10">Gal-1-P uridylyltransferase</shortName>
        <ecNumber evidence="10">2.7.7.12</ecNumber>
    </recommendedName>
    <alternativeName>
        <fullName evidence="10">UDP-glucose--hexose-1-phosphate uridylyltransferase</fullName>
    </alternativeName>
</protein>
<evidence type="ECO:0000256" key="1">
    <source>
        <dbReference type="ARBA" id="ARBA00001107"/>
    </source>
</evidence>
<dbReference type="Pfam" id="PF01087">
    <property type="entry name" value="GalP_UDP_transf"/>
    <property type="match status" value="1"/>
</dbReference>
<evidence type="ECO:0000256" key="4">
    <source>
        <dbReference type="ARBA" id="ARBA00008706"/>
    </source>
</evidence>
<comment type="similarity">
    <text evidence="4 10">Belongs to the galactose-1-phosphate uridylyltransferase type 2 family.</text>
</comment>
<dbReference type="EMBL" id="JBHUME010000009">
    <property type="protein sequence ID" value="MFD2613846.1"/>
    <property type="molecule type" value="Genomic_DNA"/>
</dbReference>
<evidence type="ECO:0000256" key="7">
    <source>
        <dbReference type="ARBA" id="ARBA00022695"/>
    </source>
</evidence>
<sequence length="534" mass="60283">MLQKETTAAAATAAAGSKPDLQIERLLQFGVQRGLLEPLDVIPARNALLDLFRLAEPFGGEVPEERLDSAVEVLEVLLDYAAASGMLEADTLTHRDLLDARIMGLLMPRQSEVVRQFWRTAEESGIEAATSDYYRFSTDSNYIRMDRIRKNQYWLTNTEYGDLEITVNLSKPEKDPKEIALLKTVQQSNYPACLLCVDNVGYAGRLNHPARQNHRIIPLTLVDEPWNFQYSPYVYYNEHSIIFHNEHVPMKLTPATFARLLDFLDRFPHYFIGSNADLPIVGGSILNHDHFQGGRHQFAMERAESEAFFSHRDFPGVKASIVKWPMSVVRMSGSDKEELLKLAALVFEQWQGYSNPMLDIAAFTETDGGKIPHNTVTPIARRNTQGEYEIDLVLRNNRTSEEHPDGIFHPHQDLHHIKKENIGLIEVMGLAVLPGRLKDELQQISAFLTGQAVLSDDIRKDASHPLNKHSDWISSMVSSYGTSLSAAEAEEMLRGEVGRKFLNVLKDAGVYKQDAPGRAAFRRLMVHMGFEEKA</sequence>
<dbReference type="PIRSF" id="PIRSF006005">
    <property type="entry name" value="GalT_BS"/>
    <property type="match status" value="1"/>
</dbReference>
<dbReference type="PANTHER" id="PTHR39191:SF1">
    <property type="entry name" value="DUF4922 DOMAIN-CONTAINING PROTEIN"/>
    <property type="match status" value="1"/>
</dbReference>
<evidence type="ECO:0000256" key="10">
    <source>
        <dbReference type="HAMAP-Rule" id="MF_00571"/>
    </source>
</evidence>
<keyword evidence="5 10" id="KW-0963">Cytoplasm</keyword>
<dbReference type="InterPro" id="IPR000766">
    <property type="entry name" value="GalP_uridyl_Trfase_II"/>
</dbReference>
<keyword evidence="7 10" id="KW-0548">Nucleotidyltransferase</keyword>
<keyword evidence="8 10" id="KW-0299">Galactose metabolism</keyword>
<comment type="pathway">
    <text evidence="3 10">Carbohydrate metabolism; galactose metabolism.</text>
</comment>
<dbReference type="EC" id="2.7.7.12" evidence="10"/>
<accession>A0ABW5PGI2</accession>
<feature type="domain" description="Galactose-1-phosphate uridyl transferase C-terminal" evidence="12">
    <location>
        <begin position="265"/>
        <end position="446"/>
    </location>
</feature>
<keyword evidence="9 10" id="KW-0119">Carbohydrate metabolism</keyword>
<dbReference type="InterPro" id="IPR005849">
    <property type="entry name" value="GalP_Utransf_N"/>
</dbReference>
<dbReference type="InterPro" id="IPR005850">
    <property type="entry name" value="GalP_Utransf_C"/>
</dbReference>
<evidence type="ECO:0000259" key="11">
    <source>
        <dbReference type="Pfam" id="PF01087"/>
    </source>
</evidence>
<dbReference type="PANTHER" id="PTHR39191">
    <property type="entry name" value="GALACTOSE-1-PHOSPHATE URIDYLYLTRANSFERASE"/>
    <property type="match status" value="1"/>
</dbReference>
<dbReference type="NCBIfam" id="NF003629">
    <property type="entry name" value="PRK05270.1-2"/>
    <property type="match status" value="1"/>
</dbReference>
<keyword evidence="14" id="KW-1185">Reference proteome</keyword>
<comment type="subcellular location">
    <subcellularLocation>
        <location evidence="2 10">Cytoplasm</location>
    </subcellularLocation>
</comment>
<evidence type="ECO:0000313" key="14">
    <source>
        <dbReference type="Proteomes" id="UP001597541"/>
    </source>
</evidence>
<dbReference type="GO" id="GO:0016779">
    <property type="term" value="F:nucleotidyltransferase activity"/>
    <property type="evidence" value="ECO:0007669"/>
    <property type="project" value="UniProtKB-KW"/>
</dbReference>
<keyword evidence="6 10" id="KW-0808">Transferase</keyword>
<evidence type="ECO:0000256" key="8">
    <source>
        <dbReference type="ARBA" id="ARBA00023144"/>
    </source>
</evidence>
<reference evidence="14" key="1">
    <citation type="journal article" date="2019" name="Int. J. Syst. Evol. Microbiol.">
        <title>The Global Catalogue of Microorganisms (GCM) 10K type strain sequencing project: providing services to taxonomists for standard genome sequencing and annotation.</title>
        <authorList>
            <consortium name="The Broad Institute Genomics Platform"/>
            <consortium name="The Broad Institute Genome Sequencing Center for Infectious Disease"/>
            <person name="Wu L."/>
            <person name="Ma J."/>
        </authorList>
    </citation>
    <scope>NUCLEOTIDE SEQUENCE [LARGE SCALE GENOMIC DNA]</scope>
    <source>
        <strain evidence="14">KCTC 3950</strain>
    </source>
</reference>
<evidence type="ECO:0000256" key="9">
    <source>
        <dbReference type="ARBA" id="ARBA00023277"/>
    </source>
</evidence>
<dbReference type="RefSeq" id="WP_377604066.1">
    <property type="nucleotide sequence ID" value="NZ_JBHUME010000009.1"/>
</dbReference>
<organism evidence="13 14">
    <name type="scientific">Paenibacillus gansuensis</name>
    <dbReference type="NCBI Taxonomy" id="306542"/>
    <lineage>
        <taxon>Bacteria</taxon>
        <taxon>Bacillati</taxon>
        <taxon>Bacillota</taxon>
        <taxon>Bacilli</taxon>
        <taxon>Bacillales</taxon>
        <taxon>Paenibacillaceae</taxon>
        <taxon>Paenibacillus</taxon>
    </lineage>
</organism>
<evidence type="ECO:0000259" key="12">
    <source>
        <dbReference type="Pfam" id="PF02744"/>
    </source>
</evidence>
<evidence type="ECO:0000256" key="6">
    <source>
        <dbReference type="ARBA" id="ARBA00022679"/>
    </source>
</evidence>
<evidence type="ECO:0000256" key="2">
    <source>
        <dbReference type="ARBA" id="ARBA00004496"/>
    </source>
</evidence>